<dbReference type="InterPro" id="IPR004087">
    <property type="entry name" value="KH_dom"/>
</dbReference>
<evidence type="ECO:0000259" key="8">
    <source>
        <dbReference type="SMART" id="SM00322"/>
    </source>
</evidence>
<evidence type="ECO:0000313" key="9">
    <source>
        <dbReference type="EMBL" id="NVO67489.1"/>
    </source>
</evidence>
<evidence type="ECO:0000256" key="4">
    <source>
        <dbReference type="ARBA" id="ARBA00023015"/>
    </source>
</evidence>
<evidence type="ECO:0000256" key="3">
    <source>
        <dbReference type="ARBA" id="ARBA00022884"/>
    </source>
</evidence>
<feature type="domain" description="K Homology" evidence="8">
    <location>
        <begin position="33"/>
        <end position="137"/>
    </location>
</feature>
<evidence type="ECO:0000256" key="1">
    <source>
        <dbReference type="ARBA" id="ARBA00022472"/>
    </source>
</evidence>
<dbReference type="InterPro" id="IPR058582">
    <property type="entry name" value="KH_NusA_2nd"/>
</dbReference>
<evidence type="ECO:0000256" key="6">
    <source>
        <dbReference type="HAMAP-Rule" id="MF_00945"/>
    </source>
</evidence>
<evidence type="ECO:0000256" key="2">
    <source>
        <dbReference type="ARBA" id="ARBA00022490"/>
    </source>
</evidence>
<comment type="function">
    <text evidence="6">Participates in transcription termination.</text>
</comment>
<keyword evidence="3 7" id="KW-0694">RNA-binding</keyword>
<dbReference type="EMBL" id="JABXWR010000001">
    <property type="protein sequence ID" value="NVO67489.1"/>
    <property type="molecule type" value="Genomic_DNA"/>
</dbReference>
<dbReference type="CDD" id="cd22531">
    <property type="entry name" value="KH-II_NusA_arch_rpt2"/>
    <property type="match status" value="1"/>
</dbReference>
<comment type="similarity">
    <text evidence="6">Belongs to the NusA family.</text>
</comment>
<gene>
    <name evidence="6" type="primary">nusA</name>
    <name evidence="9" type="ORF">HWN36_09270</name>
</gene>
<keyword evidence="1 6" id="KW-0806">Transcription termination</keyword>
<dbReference type="AlphaFoldDB" id="A0A7K4HQI2"/>
<dbReference type="GO" id="GO:0005829">
    <property type="term" value="C:cytosol"/>
    <property type="evidence" value="ECO:0007669"/>
    <property type="project" value="TreeGrafter"/>
</dbReference>
<dbReference type="InterPro" id="IPR015946">
    <property type="entry name" value="KH_dom-like_a/b"/>
</dbReference>
<keyword evidence="5 6" id="KW-0804">Transcription</keyword>
<dbReference type="NCBIfam" id="TIGR01952">
    <property type="entry name" value="nusA_arch"/>
    <property type="match status" value="1"/>
</dbReference>
<keyword evidence="2 6" id="KW-0963">Cytoplasm</keyword>
<dbReference type="GO" id="GO:0031564">
    <property type="term" value="P:transcription antitermination"/>
    <property type="evidence" value="ECO:0007669"/>
    <property type="project" value="InterPro"/>
</dbReference>
<dbReference type="SMART" id="SM00322">
    <property type="entry name" value="KH"/>
    <property type="match status" value="1"/>
</dbReference>
<dbReference type="Pfam" id="PF07650">
    <property type="entry name" value="KH_2"/>
    <property type="match status" value="1"/>
</dbReference>
<dbReference type="InterPro" id="IPR030842">
    <property type="entry name" value="TF_NusA_bacterial"/>
</dbReference>
<dbReference type="GO" id="GO:0003723">
    <property type="term" value="F:RNA binding"/>
    <property type="evidence" value="ECO:0007669"/>
    <property type="project" value="UniProtKB-UniRule"/>
</dbReference>
<dbReference type="InterPro" id="IPR009019">
    <property type="entry name" value="KH_sf_prok-type"/>
</dbReference>
<dbReference type="RefSeq" id="WP_004039975.1">
    <property type="nucleotide sequence ID" value="NZ_JABXWR010000001.1"/>
</dbReference>
<dbReference type="GO" id="GO:0006353">
    <property type="term" value="P:DNA-templated transcription termination"/>
    <property type="evidence" value="ECO:0007669"/>
    <property type="project" value="UniProtKB-UniRule"/>
</dbReference>
<dbReference type="Proteomes" id="UP000570823">
    <property type="component" value="Unassembled WGS sequence"/>
</dbReference>
<dbReference type="CDD" id="cd22530">
    <property type="entry name" value="KH-II_NusA_arch_rpt1"/>
    <property type="match status" value="1"/>
</dbReference>
<keyword evidence="10" id="KW-1185">Reference proteome</keyword>
<evidence type="ECO:0000256" key="5">
    <source>
        <dbReference type="ARBA" id="ARBA00023163"/>
    </source>
</evidence>
<dbReference type="PANTHER" id="PTHR22648:SF0">
    <property type="entry name" value="TRANSCRIPTION TERMINATION_ANTITERMINATION PROTEIN NUSA"/>
    <property type="match status" value="1"/>
</dbReference>
<protein>
    <recommendedName>
        <fullName evidence="6">Probable transcription termination protein NusA</fullName>
    </recommendedName>
</protein>
<proteinExistence type="inferred from homology"/>
<organism evidence="9 10">
    <name type="scientific">Methanofollis tationis</name>
    <dbReference type="NCBI Taxonomy" id="81417"/>
    <lineage>
        <taxon>Archaea</taxon>
        <taxon>Methanobacteriati</taxon>
        <taxon>Methanobacteriota</taxon>
        <taxon>Stenosarchaea group</taxon>
        <taxon>Methanomicrobia</taxon>
        <taxon>Methanomicrobiales</taxon>
        <taxon>Methanomicrobiaceae</taxon>
        <taxon>Methanofollis</taxon>
    </lineage>
</organism>
<dbReference type="OrthoDB" id="4116at2157"/>
<evidence type="ECO:0000256" key="7">
    <source>
        <dbReference type="PROSITE-ProRule" id="PRU00117"/>
    </source>
</evidence>
<comment type="caution">
    <text evidence="9">The sequence shown here is derived from an EMBL/GenBank/DDBJ whole genome shotgun (WGS) entry which is preliminary data.</text>
</comment>
<evidence type="ECO:0000313" key="10">
    <source>
        <dbReference type="Proteomes" id="UP000570823"/>
    </source>
</evidence>
<keyword evidence="4 6" id="KW-0805">Transcription regulation</keyword>
<name>A0A7K4HQI2_9EURY</name>
<comment type="subcellular location">
    <subcellularLocation>
        <location evidence="6">Cytoplasm</location>
    </subcellularLocation>
</comment>
<dbReference type="Pfam" id="PF26594">
    <property type="entry name" value="KH_NusA_2nd"/>
    <property type="match status" value="1"/>
</dbReference>
<sequence>MVEIKLTEDCMRLISQFENLTGAGSRDCVVDERNDRIIFVINPGDMGLAIGKKGATIKKASDTFGKRIEVVEYSADPEQFLKNCFLPAQVLSISFEENEDGEKVAIVDVKPEDRGLAIGKEGKNIFKAKKLAGRQHDIADVQLVQDDEGF</sequence>
<dbReference type="Gene3D" id="3.30.300.20">
    <property type="match status" value="2"/>
</dbReference>
<dbReference type="PROSITE" id="PS50084">
    <property type="entry name" value="KH_TYPE_1"/>
    <property type="match status" value="1"/>
</dbReference>
<accession>A0A7K4HQI2</accession>
<dbReference type="HAMAP" id="MF_00945_A">
    <property type="entry name" value="NusA_A"/>
    <property type="match status" value="1"/>
</dbReference>
<reference evidence="9 10" key="1">
    <citation type="submission" date="2020-06" db="EMBL/GenBank/DDBJ databases">
        <title>Methanofollis fontis sp. nov., a methanogen isolated from marine sediments near a cold seep at Four-Way Closure Ridge offshore southwestern Taiwan.</title>
        <authorList>
            <person name="Chen S.-C."/>
            <person name="Teng N.-H."/>
            <person name="Lin Y.-S."/>
            <person name="Lai M.-C."/>
            <person name="Chen H.-H."/>
            <person name="Wang C.-C."/>
        </authorList>
    </citation>
    <scope>NUCLEOTIDE SEQUENCE [LARGE SCALE GENOMIC DNA]</scope>
    <source>
        <strain evidence="9 10">DSM 2702</strain>
    </source>
</reference>
<dbReference type="PANTHER" id="PTHR22648">
    <property type="entry name" value="TRANSCRIPTION TERMINATION FACTOR NUSA"/>
    <property type="match status" value="1"/>
</dbReference>
<dbReference type="InterPro" id="IPR010212">
    <property type="entry name" value="NusA_arc"/>
</dbReference>
<dbReference type="InterPro" id="IPR004044">
    <property type="entry name" value="KH_dom_type_2"/>
</dbReference>
<dbReference type="SUPFAM" id="SSF54814">
    <property type="entry name" value="Prokaryotic type KH domain (KH-domain type II)"/>
    <property type="match status" value="2"/>
</dbReference>